<dbReference type="InterPro" id="IPR000073">
    <property type="entry name" value="AB_hydrolase_1"/>
</dbReference>
<dbReference type="PANTHER" id="PTHR43689:SF8">
    <property type="entry name" value="ALPHA_BETA-HYDROLASES SUPERFAMILY PROTEIN"/>
    <property type="match status" value="1"/>
</dbReference>
<gene>
    <name evidence="3" type="ORF">FNH13_14445</name>
</gene>
<evidence type="ECO:0000259" key="2">
    <source>
        <dbReference type="Pfam" id="PF12697"/>
    </source>
</evidence>
<protein>
    <submittedName>
        <fullName evidence="3">Alpha/beta hydrolase</fullName>
    </submittedName>
</protein>
<dbReference type="SUPFAM" id="SSF53474">
    <property type="entry name" value="alpha/beta-Hydrolases"/>
    <property type="match status" value="1"/>
</dbReference>
<dbReference type="EMBL" id="CP041616">
    <property type="protein sequence ID" value="QDO89381.1"/>
    <property type="molecule type" value="Genomic_DNA"/>
</dbReference>
<feature type="region of interest" description="Disordered" evidence="1">
    <location>
        <begin position="1"/>
        <end position="27"/>
    </location>
</feature>
<accession>A0A516GCZ0</accession>
<dbReference type="OrthoDB" id="1376138at2"/>
<sequence>MPWGRPATAAPEPSAERGARDDRYERHVRPLPQPVRRVREDWAWRDRDGRGEWLLNVEHVGADDAPVRMLLVHGAGGNAAAMWPFAAHLSLLGARVTLVDLPGYGRSRQVSGRRGSVQYPDWQQVLVDLVEREHDERPLVLVGASMGGMLALDAAVTTGLAERVIATCLLDVTRAEVRSGIVRWPWLASVGLPLLGLARGPLAHLPLPIRWLTPMATISNSPGLSSEVLRDRRGGRGALPLGWYRTFLESRPALSRKAPDHATGPEKITQPSVILLHPDEDRWTPPELSEDFLARLDGPTRSVRLVGCGHFPVEEPGFQQLLDEVAAELSAIRGTPEATFWGATGSWGQGGNDEQTQQGWQ</sequence>
<feature type="compositionally biased region" description="Basic and acidic residues" evidence="1">
    <location>
        <begin position="14"/>
        <end position="27"/>
    </location>
</feature>
<feature type="domain" description="AB hydrolase-1" evidence="2">
    <location>
        <begin position="70"/>
        <end position="316"/>
    </location>
</feature>
<organism evidence="3 4">
    <name type="scientific">Ornithinimicrobium ciconiae</name>
    <dbReference type="NCBI Taxonomy" id="2594265"/>
    <lineage>
        <taxon>Bacteria</taxon>
        <taxon>Bacillati</taxon>
        <taxon>Actinomycetota</taxon>
        <taxon>Actinomycetes</taxon>
        <taxon>Micrococcales</taxon>
        <taxon>Ornithinimicrobiaceae</taxon>
        <taxon>Ornithinimicrobium</taxon>
    </lineage>
</organism>
<dbReference type="Proteomes" id="UP000315395">
    <property type="component" value="Chromosome"/>
</dbReference>
<evidence type="ECO:0000313" key="3">
    <source>
        <dbReference type="EMBL" id="QDO89381.1"/>
    </source>
</evidence>
<reference evidence="3 4" key="1">
    <citation type="submission" date="2019-07" db="EMBL/GenBank/DDBJ databases">
        <title>complete genome sequencing of Ornithinimicrobium sp. H23M54.</title>
        <authorList>
            <person name="Bae J.-W."/>
            <person name="Lee S.-Y."/>
        </authorList>
    </citation>
    <scope>NUCLEOTIDE SEQUENCE [LARGE SCALE GENOMIC DNA]</scope>
    <source>
        <strain evidence="3 4">H23M54</strain>
    </source>
</reference>
<dbReference type="InterPro" id="IPR029058">
    <property type="entry name" value="AB_hydrolase_fold"/>
</dbReference>
<keyword evidence="3" id="KW-0378">Hydrolase</keyword>
<dbReference type="AlphaFoldDB" id="A0A516GCZ0"/>
<dbReference type="PANTHER" id="PTHR43689">
    <property type="entry name" value="HYDROLASE"/>
    <property type="match status" value="1"/>
</dbReference>
<dbReference type="Gene3D" id="3.40.50.1820">
    <property type="entry name" value="alpha/beta hydrolase"/>
    <property type="match status" value="1"/>
</dbReference>
<dbReference type="Pfam" id="PF12697">
    <property type="entry name" value="Abhydrolase_6"/>
    <property type="match status" value="1"/>
</dbReference>
<dbReference type="GO" id="GO:0016787">
    <property type="term" value="F:hydrolase activity"/>
    <property type="evidence" value="ECO:0007669"/>
    <property type="project" value="UniProtKB-KW"/>
</dbReference>
<dbReference type="KEGG" id="orz:FNH13_14445"/>
<name>A0A516GCZ0_9MICO</name>
<keyword evidence="4" id="KW-1185">Reference proteome</keyword>
<evidence type="ECO:0000313" key="4">
    <source>
        <dbReference type="Proteomes" id="UP000315395"/>
    </source>
</evidence>
<evidence type="ECO:0000256" key="1">
    <source>
        <dbReference type="SAM" id="MobiDB-lite"/>
    </source>
</evidence>
<proteinExistence type="predicted"/>